<gene>
    <name evidence="3" type="ORF">ERX46_01820</name>
</gene>
<dbReference type="OrthoDB" id="951410at2"/>
<dbReference type="Proteomes" id="UP000293952">
    <property type="component" value="Unassembled WGS sequence"/>
</dbReference>
<protein>
    <submittedName>
        <fullName evidence="3">YceI family protein</fullName>
    </submittedName>
</protein>
<comment type="caution">
    <text evidence="3">The sequence shown here is derived from an EMBL/GenBank/DDBJ whole genome shotgun (WGS) entry which is preliminary data.</text>
</comment>
<evidence type="ECO:0000313" key="4">
    <source>
        <dbReference type="Proteomes" id="UP000293952"/>
    </source>
</evidence>
<sequence length="211" mass="23109">MKKVIYGVLAFAALTFTSCGGAESTDGAIDADKKEEVVVAEYQLDQENSKIEWAGSWIGGQNDGNSHNGVVKITDGTMLQDGEKFNGHFTVDMKTIDVQDLDEASGKPKLQGHLANEDFFNIDKYAVTDVKVMEYIEGNAKLMLIVGGVEMIRTVPIKIETNDKGMTMKGDFSIDFGDAEMKGMTVNPEKPEEGAVSTEIEFKLHAELMKK</sequence>
<evidence type="ECO:0000256" key="1">
    <source>
        <dbReference type="SAM" id="SignalP"/>
    </source>
</evidence>
<accession>A0A4Q4KQT3</accession>
<dbReference type="Pfam" id="PF04264">
    <property type="entry name" value="YceI"/>
    <property type="match status" value="1"/>
</dbReference>
<name>A0A4Q4KQT3_9FLAO</name>
<feature type="domain" description="Lipid/polyisoprenoid-binding YceI-like" evidence="2">
    <location>
        <begin position="42"/>
        <end position="207"/>
    </location>
</feature>
<dbReference type="SUPFAM" id="SSF101874">
    <property type="entry name" value="YceI-like"/>
    <property type="match status" value="1"/>
</dbReference>
<organism evidence="3 4">
    <name type="scientific">Brumimicrobium glaciale</name>
    <dbReference type="NCBI Taxonomy" id="200475"/>
    <lineage>
        <taxon>Bacteria</taxon>
        <taxon>Pseudomonadati</taxon>
        <taxon>Bacteroidota</taxon>
        <taxon>Flavobacteriia</taxon>
        <taxon>Flavobacteriales</taxon>
        <taxon>Crocinitomicaceae</taxon>
        <taxon>Brumimicrobium</taxon>
    </lineage>
</organism>
<keyword evidence="1" id="KW-0732">Signal</keyword>
<dbReference type="RefSeq" id="WP_130092124.1">
    <property type="nucleotide sequence ID" value="NZ_SETE01000001.1"/>
</dbReference>
<dbReference type="PROSITE" id="PS51257">
    <property type="entry name" value="PROKAR_LIPOPROTEIN"/>
    <property type="match status" value="1"/>
</dbReference>
<dbReference type="InterPro" id="IPR036761">
    <property type="entry name" value="TTHA0802/YceI-like_sf"/>
</dbReference>
<dbReference type="AlphaFoldDB" id="A0A4Q4KQT3"/>
<feature type="chain" id="PRO_5020990769" evidence="1">
    <location>
        <begin position="22"/>
        <end position="211"/>
    </location>
</feature>
<reference evidence="3 4" key="1">
    <citation type="submission" date="2019-02" db="EMBL/GenBank/DDBJ databases">
        <title>Genome sequence of the sea-ice species Brumimicrobium glaciale.</title>
        <authorList>
            <person name="Bowman J.P."/>
        </authorList>
    </citation>
    <scope>NUCLEOTIDE SEQUENCE [LARGE SCALE GENOMIC DNA]</scope>
    <source>
        <strain evidence="3 4">IC156</strain>
    </source>
</reference>
<evidence type="ECO:0000313" key="3">
    <source>
        <dbReference type="EMBL" id="RYM35757.1"/>
    </source>
</evidence>
<proteinExistence type="predicted"/>
<feature type="signal peptide" evidence="1">
    <location>
        <begin position="1"/>
        <end position="21"/>
    </location>
</feature>
<keyword evidence="4" id="KW-1185">Reference proteome</keyword>
<dbReference type="EMBL" id="SETE01000001">
    <property type="protein sequence ID" value="RYM35757.1"/>
    <property type="molecule type" value="Genomic_DNA"/>
</dbReference>
<evidence type="ECO:0000259" key="2">
    <source>
        <dbReference type="Pfam" id="PF04264"/>
    </source>
</evidence>
<dbReference type="InterPro" id="IPR007372">
    <property type="entry name" value="Lipid/polyisoprenoid-bd_YceI"/>
</dbReference>
<dbReference type="Gene3D" id="2.40.128.110">
    <property type="entry name" value="Lipid/polyisoprenoid-binding, YceI-like"/>
    <property type="match status" value="1"/>
</dbReference>